<keyword evidence="4" id="KW-0235">DNA replication</keyword>
<dbReference type="PANTHER" id="PTHR34388">
    <property type="entry name" value="DNA POLYMERASE III SUBUNIT DELTA"/>
    <property type="match status" value="1"/>
</dbReference>
<dbReference type="SUPFAM" id="SSF48019">
    <property type="entry name" value="post-AAA+ oligomerization domain-like"/>
    <property type="match status" value="1"/>
</dbReference>
<dbReference type="GO" id="GO:0003677">
    <property type="term" value="F:DNA binding"/>
    <property type="evidence" value="ECO:0007669"/>
    <property type="project" value="InterPro"/>
</dbReference>
<gene>
    <name evidence="9" type="ORF">BN4615_P2988</name>
</gene>
<evidence type="ECO:0000256" key="1">
    <source>
        <dbReference type="ARBA" id="ARBA00012417"/>
    </source>
</evidence>
<dbReference type="InterPro" id="IPR048466">
    <property type="entry name" value="DNA_pol3_delta-like_C"/>
</dbReference>
<dbReference type="GO" id="GO:0009360">
    <property type="term" value="C:DNA polymerase III complex"/>
    <property type="evidence" value="ECO:0007669"/>
    <property type="project" value="TreeGrafter"/>
</dbReference>
<dbReference type="SUPFAM" id="SSF52540">
    <property type="entry name" value="P-loop containing nucleoside triphosphate hydrolases"/>
    <property type="match status" value="1"/>
</dbReference>
<dbReference type="AlphaFoldDB" id="A0A1M4E3Y0"/>
<evidence type="ECO:0000256" key="4">
    <source>
        <dbReference type="ARBA" id="ARBA00022705"/>
    </source>
</evidence>
<dbReference type="Gene3D" id="1.20.272.10">
    <property type="match status" value="1"/>
</dbReference>
<dbReference type="GO" id="GO:0006261">
    <property type="term" value="P:DNA-templated DNA replication"/>
    <property type="evidence" value="ECO:0007669"/>
    <property type="project" value="TreeGrafter"/>
</dbReference>
<organism evidence="9">
    <name type="scientific">Nonomuraea gerenzanensis</name>
    <dbReference type="NCBI Taxonomy" id="93944"/>
    <lineage>
        <taxon>Bacteria</taxon>
        <taxon>Bacillati</taxon>
        <taxon>Actinomycetota</taxon>
        <taxon>Actinomycetes</taxon>
        <taxon>Streptosporangiales</taxon>
        <taxon>Streptosporangiaceae</taxon>
        <taxon>Nonomuraea</taxon>
    </lineage>
</organism>
<protein>
    <recommendedName>
        <fullName evidence="1">DNA-directed DNA polymerase</fullName>
        <ecNumber evidence="1">2.7.7.7</ecNumber>
    </recommendedName>
</protein>
<dbReference type="Gene3D" id="3.40.50.300">
    <property type="entry name" value="P-loop containing nucleotide triphosphate hydrolases"/>
    <property type="match status" value="1"/>
</dbReference>
<evidence type="ECO:0000256" key="7">
    <source>
        <dbReference type="ARBA" id="ARBA00049244"/>
    </source>
</evidence>
<proteinExistence type="inferred from homology"/>
<comment type="catalytic activity">
    <reaction evidence="7">
        <text>DNA(n) + a 2'-deoxyribonucleoside 5'-triphosphate = DNA(n+1) + diphosphate</text>
        <dbReference type="Rhea" id="RHEA:22508"/>
        <dbReference type="Rhea" id="RHEA-COMP:17339"/>
        <dbReference type="Rhea" id="RHEA-COMP:17340"/>
        <dbReference type="ChEBI" id="CHEBI:33019"/>
        <dbReference type="ChEBI" id="CHEBI:61560"/>
        <dbReference type="ChEBI" id="CHEBI:173112"/>
        <dbReference type="EC" id="2.7.7.7"/>
    </reaction>
</comment>
<evidence type="ECO:0000259" key="8">
    <source>
        <dbReference type="Pfam" id="PF21694"/>
    </source>
</evidence>
<keyword evidence="3 9" id="KW-0548">Nucleotidyltransferase</keyword>
<dbReference type="Gene3D" id="1.10.8.60">
    <property type="match status" value="1"/>
</dbReference>
<reference evidence="9" key="1">
    <citation type="submission" date="2016-04" db="EMBL/GenBank/DDBJ databases">
        <authorList>
            <person name="Evans L.H."/>
            <person name="Alamgir A."/>
            <person name="Owens N."/>
            <person name="Weber N.D."/>
            <person name="Virtaneva K."/>
            <person name="Barbian K."/>
            <person name="Babar A."/>
            <person name="Rosenke K."/>
        </authorList>
    </citation>
    <scope>NUCLEOTIDE SEQUENCE</scope>
    <source>
        <strain evidence="9">Nono1</strain>
    </source>
</reference>
<dbReference type="EMBL" id="LT559118">
    <property type="protein sequence ID" value="SBO93474.1"/>
    <property type="molecule type" value="Genomic_DNA"/>
</dbReference>
<dbReference type="Pfam" id="PF21694">
    <property type="entry name" value="DNA_pol3_delta_C"/>
    <property type="match status" value="1"/>
</dbReference>
<dbReference type="PANTHER" id="PTHR34388:SF1">
    <property type="entry name" value="DNA POLYMERASE III SUBUNIT DELTA"/>
    <property type="match status" value="1"/>
</dbReference>
<sequence>MFGGARRQVVMCRARAPVRDCFWGEDRTSSTRLSAAHGMLPDMAGTDPAPVTLVVGDEELLAERAVSGVVAAARAADPGAEVHDLLGSKVTTGELTQLTSPSLFGDRSVVVIRSAQDLAKEVITEIVTYAKRPSEDAVMVLSHPGGVKGKALVDGVKKAGAKVITINKVTKAGERLEFIKGEFKRAGRSISGDAAQALLDAVGNDLRELAAACSQLAFDTEDKTISAAAVARYHKGRAEVTGFNVADSAVEGRLADALEQLRWALGTGVAPVLLVSALAGGLRSLAKVGSAPRNLRGGQLASHVGMPPWKVDRVRRQLNGWGPEGLATAIQAVASADEQVKGGGADPAYALEHTVQVIVASRTGR</sequence>
<dbReference type="InterPro" id="IPR027417">
    <property type="entry name" value="P-loop_NTPase"/>
</dbReference>
<evidence type="ECO:0000256" key="6">
    <source>
        <dbReference type="ARBA" id="ARBA00034754"/>
    </source>
</evidence>
<dbReference type="EC" id="2.7.7.7" evidence="1"/>
<name>A0A1M4E3Y0_9ACTN</name>
<dbReference type="InterPro" id="IPR008921">
    <property type="entry name" value="DNA_pol3_clamp-load_cplx_C"/>
</dbReference>
<keyword evidence="2 9" id="KW-0808">Transferase</keyword>
<dbReference type="InterPro" id="IPR005790">
    <property type="entry name" value="DNA_polIII_delta"/>
</dbReference>
<evidence type="ECO:0000256" key="2">
    <source>
        <dbReference type="ARBA" id="ARBA00022679"/>
    </source>
</evidence>
<feature type="domain" description="DNA polymerase III delta subunit-like C-terminal" evidence="8">
    <location>
        <begin position="243"/>
        <end position="354"/>
    </location>
</feature>
<dbReference type="GO" id="GO:0003887">
    <property type="term" value="F:DNA-directed DNA polymerase activity"/>
    <property type="evidence" value="ECO:0007669"/>
    <property type="project" value="UniProtKB-KW"/>
</dbReference>
<evidence type="ECO:0000313" key="9">
    <source>
        <dbReference type="EMBL" id="SBO93474.1"/>
    </source>
</evidence>
<comment type="similarity">
    <text evidence="6">Belongs to the DNA polymerase HolA subunit family.</text>
</comment>
<evidence type="ECO:0000256" key="5">
    <source>
        <dbReference type="ARBA" id="ARBA00022932"/>
    </source>
</evidence>
<accession>A0A1M4E3Y0</accession>
<evidence type="ECO:0000256" key="3">
    <source>
        <dbReference type="ARBA" id="ARBA00022695"/>
    </source>
</evidence>
<keyword evidence="5" id="KW-0239">DNA-directed DNA polymerase</keyword>
<dbReference type="NCBIfam" id="TIGR01128">
    <property type="entry name" value="holA"/>
    <property type="match status" value="1"/>
</dbReference>